<dbReference type="InterPro" id="IPR036034">
    <property type="entry name" value="PDZ_sf"/>
</dbReference>
<dbReference type="SMART" id="SM00326">
    <property type="entry name" value="SH3"/>
    <property type="match status" value="1"/>
</dbReference>
<dbReference type="Gene3D" id="2.30.42.10">
    <property type="match status" value="1"/>
</dbReference>
<dbReference type="HOGENOM" id="CLU_299664_0_0_1"/>
<reference evidence="7 9" key="1">
    <citation type="journal article" date="2012" name="Nature">
        <title>Algal genomes reveal evolutionary mosaicism and the fate of nucleomorphs.</title>
        <authorList>
            <consortium name="DOE Joint Genome Institute"/>
            <person name="Curtis B.A."/>
            <person name="Tanifuji G."/>
            <person name="Burki F."/>
            <person name="Gruber A."/>
            <person name="Irimia M."/>
            <person name="Maruyama S."/>
            <person name="Arias M.C."/>
            <person name="Ball S.G."/>
            <person name="Gile G.H."/>
            <person name="Hirakawa Y."/>
            <person name="Hopkins J.F."/>
            <person name="Kuo A."/>
            <person name="Rensing S.A."/>
            <person name="Schmutz J."/>
            <person name="Symeonidi A."/>
            <person name="Elias M."/>
            <person name="Eveleigh R.J."/>
            <person name="Herman E.K."/>
            <person name="Klute M.J."/>
            <person name="Nakayama T."/>
            <person name="Obornik M."/>
            <person name="Reyes-Prieto A."/>
            <person name="Armbrust E.V."/>
            <person name="Aves S.J."/>
            <person name="Beiko R.G."/>
            <person name="Coutinho P."/>
            <person name="Dacks J.B."/>
            <person name="Durnford D.G."/>
            <person name="Fast N.M."/>
            <person name="Green B.R."/>
            <person name="Grisdale C.J."/>
            <person name="Hempel F."/>
            <person name="Henrissat B."/>
            <person name="Hoppner M.P."/>
            <person name="Ishida K."/>
            <person name="Kim E."/>
            <person name="Koreny L."/>
            <person name="Kroth P.G."/>
            <person name="Liu Y."/>
            <person name="Malik S.B."/>
            <person name="Maier U.G."/>
            <person name="McRose D."/>
            <person name="Mock T."/>
            <person name="Neilson J.A."/>
            <person name="Onodera N.T."/>
            <person name="Poole A.M."/>
            <person name="Pritham E.J."/>
            <person name="Richards T.A."/>
            <person name="Rocap G."/>
            <person name="Roy S.W."/>
            <person name="Sarai C."/>
            <person name="Schaack S."/>
            <person name="Shirato S."/>
            <person name="Slamovits C.H."/>
            <person name="Spencer D.F."/>
            <person name="Suzuki S."/>
            <person name="Worden A.Z."/>
            <person name="Zauner S."/>
            <person name="Barry K."/>
            <person name="Bell C."/>
            <person name="Bharti A.K."/>
            <person name="Crow J.A."/>
            <person name="Grimwood J."/>
            <person name="Kramer R."/>
            <person name="Lindquist E."/>
            <person name="Lucas S."/>
            <person name="Salamov A."/>
            <person name="McFadden G.I."/>
            <person name="Lane C.E."/>
            <person name="Keeling P.J."/>
            <person name="Gray M.W."/>
            <person name="Grigoriev I.V."/>
            <person name="Archibald J.M."/>
        </authorList>
    </citation>
    <scope>NUCLEOTIDE SEQUENCE</scope>
    <source>
        <strain evidence="7 9">CCMP2712</strain>
    </source>
</reference>
<dbReference type="InterPro" id="IPR036028">
    <property type="entry name" value="SH3-like_dom_sf"/>
</dbReference>
<evidence type="ECO:0000256" key="2">
    <source>
        <dbReference type="PROSITE-ProRule" id="PRU00192"/>
    </source>
</evidence>
<organism evidence="7">
    <name type="scientific">Guillardia theta (strain CCMP2712)</name>
    <name type="common">Cryptophyte</name>
    <dbReference type="NCBI Taxonomy" id="905079"/>
    <lineage>
        <taxon>Eukaryota</taxon>
        <taxon>Cryptophyceae</taxon>
        <taxon>Pyrenomonadales</taxon>
        <taxon>Geminigeraceae</taxon>
        <taxon>Guillardia</taxon>
    </lineage>
</organism>
<evidence type="ECO:0000256" key="1">
    <source>
        <dbReference type="ARBA" id="ARBA00022443"/>
    </source>
</evidence>
<dbReference type="InterPro" id="IPR001452">
    <property type="entry name" value="SH3_domain"/>
</dbReference>
<proteinExistence type="predicted"/>
<dbReference type="GeneID" id="17295181"/>
<evidence type="ECO:0000313" key="7">
    <source>
        <dbReference type="EMBL" id="EKX38448.1"/>
    </source>
</evidence>
<evidence type="ECO:0000313" key="8">
    <source>
        <dbReference type="EnsemblProtists" id="EKX38448"/>
    </source>
</evidence>
<dbReference type="SUPFAM" id="SSF50044">
    <property type="entry name" value="SH3-domain"/>
    <property type="match status" value="1"/>
</dbReference>
<keyword evidence="1 2" id="KW-0728">SH3 domain</keyword>
<dbReference type="PROSITE" id="PS50002">
    <property type="entry name" value="SH3"/>
    <property type="match status" value="1"/>
</dbReference>
<feature type="compositionally biased region" description="Basic and acidic residues" evidence="4">
    <location>
        <begin position="536"/>
        <end position="558"/>
    </location>
</feature>
<name>L1IQC3_GUITC</name>
<feature type="region of interest" description="Disordered" evidence="4">
    <location>
        <begin position="533"/>
        <end position="568"/>
    </location>
</feature>
<keyword evidence="9" id="KW-1185">Reference proteome</keyword>
<dbReference type="SUPFAM" id="SSF50156">
    <property type="entry name" value="PDZ domain-like"/>
    <property type="match status" value="1"/>
</dbReference>
<dbReference type="SMART" id="SM00228">
    <property type="entry name" value="PDZ"/>
    <property type="match status" value="1"/>
</dbReference>
<feature type="compositionally biased region" description="Polar residues" evidence="4">
    <location>
        <begin position="675"/>
        <end position="684"/>
    </location>
</feature>
<feature type="compositionally biased region" description="Low complexity" evidence="4">
    <location>
        <begin position="790"/>
        <end position="800"/>
    </location>
</feature>
<dbReference type="OrthoDB" id="66881at2759"/>
<dbReference type="AlphaFoldDB" id="L1IQC3"/>
<dbReference type="InterPro" id="IPR001478">
    <property type="entry name" value="PDZ"/>
</dbReference>
<reference evidence="8" key="3">
    <citation type="submission" date="2015-06" db="UniProtKB">
        <authorList>
            <consortium name="EnsemblProtists"/>
        </authorList>
    </citation>
    <scope>IDENTIFICATION</scope>
</reference>
<reference evidence="9" key="2">
    <citation type="submission" date="2012-11" db="EMBL/GenBank/DDBJ databases">
        <authorList>
            <person name="Kuo A."/>
            <person name="Curtis B.A."/>
            <person name="Tanifuji G."/>
            <person name="Burki F."/>
            <person name="Gruber A."/>
            <person name="Irimia M."/>
            <person name="Maruyama S."/>
            <person name="Arias M.C."/>
            <person name="Ball S.G."/>
            <person name="Gile G.H."/>
            <person name="Hirakawa Y."/>
            <person name="Hopkins J.F."/>
            <person name="Rensing S.A."/>
            <person name="Schmutz J."/>
            <person name="Symeonidi A."/>
            <person name="Elias M."/>
            <person name="Eveleigh R.J."/>
            <person name="Herman E.K."/>
            <person name="Klute M.J."/>
            <person name="Nakayama T."/>
            <person name="Obornik M."/>
            <person name="Reyes-Prieto A."/>
            <person name="Armbrust E.V."/>
            <person name="Aves S.J."/>
            <person name="Beiko R.G."/>
            <person name="Coutinho P."/>
            <person name="Dacks J.B."/>
            <person name="Durnford D.G."/>
            <person name="Fast N.M."/>
            <person name="Green B.R."/>
            <person name="Grisdale C."/>
            <person name="Hempe F."/>
            <person name="Henrissat B."/>
            <person name="Hoppner M.P."/>
            <person name="Ishida K.-I."/>
            <person name="Kim E."/>
            <person name="Koreny L."/>
            <person name="Kroth P.G."/>
            <person name="Liu Y."/>
            <person name="Malik S.-B."/>
            <person name="Maier U.G."/>
            <person name="McRose D."/>
            <person name="Mock T."/>
            <person name="Neilson J.A."/>
            <person name="Onodera N.T."/>
            <person name="Poole A.M."/>
            <person name="Pritham E.J."/>
            <person name="Richards T.A."/>
            <person name="Rocap G."/>
            <person name="Roy S.W."/>
            <person name="Sarai C."/>
            <person name="Schaack S."/>
            <person name="Shirato S."/>
            <person name="Slamovits C.H."/>
            <person name="Spencer D.F."/>
            <person name="Suzuki S."/>
            <person name="Worden A.Z."/>
            <person name="Zauner S."/>
            <person name="Barry K."/>
            <person name="Bell C."/>
            <person name="Bharti A.K."/>
            <person name="Crow J.A."/>
            <person name="Grimwood J."/>
            <person name="Kramer R."/>
            <person name="Lindquist E."/>
            <person name="Lucas S."/>
            <person name="Salamov A."/>
            <person name="McFadden G.I."/>
            <person name="Lane C.E."/>
            <person name="Keeling P.J."/>
            <person name="Gray M.W."/>
            <person name="Grigoriev I.V."/>
            <person name="Archibald J.M."/>
        </authorList>
    </citation>
    <scope>NUCLEOTIDE SEQUENCE</scope>
    <source>
        <strain evidence="9">CCMP2712</strain>
    </source>
</reference>
<feature type="region of interest" description="Disordered" evidence="4">
    <location>
        <begin position="580"/>
        <end position="643"/>
    </location>
</feature>
<sequence>MSVYEAPAPLVILVQSDVKGGWAYGRIVASEYETSFVRAQGFFPLAHCKALEPIKVRKPTSQDPRQAGVGLAVAFSHGIYGRLLIFSVKKGSAADRSCVMKVGDEILAIDGRPVQRLDYREIANMILGVEGSILRINVVDSILKMERTQTSHATNQCFHREIDLIREPRGEQVLSPQQFSRMRELVVDQRQVVNQRPQEGVVQQSALQDVRTNLKQNNLQHVKASLPAPKENLQAVQVAKAEGEQEFIFADFDAAVQDILNGRFQQARDRIAQLQKQSSALGLSQSSIEKLSFSAAIHKAIQMEKIYSLQSVELETLAHPAPGPEAEDLVQKVEMAEKESRRLEMDYLNAVEELTLAERAILQSQQEIEKFRSSQVDANGQGTQVVEEEAPTALENVQNNAEEQEENVEEQEKNQVQQERVAEVKVSATTVKDISDEGASMVKDWCNTIFDEQERRMNVQLNMDLEQQDKEVKTPRLARVVTSFTSSGPNQINLNVGDLVELNFSNHAWAVGRVVSSSSNPSASSRFGWFPSQCLEKTEGGGRRGEERMGRSERDSVLEARSPPHRAHTDLDFIAQEADTEAAEQRQVPRKTPDASTGKQEPLYEAPQRVEGGAGAGAGAGVEDPEAGVKVRPVGKRKTSATPAAEQNVWLSAVDLAKFQGKTGGTPLKQDLDSSDASSSEFTQAQWARQQLLAKAQMEREKYTAFDSGAVSKQAQWAREQILTQMKDGQEKGAAKSSSPRAEDRQMKFDPSSVSQQAKWAKEQLNLPEYNGKYGKGSRKEGENGSVEVLPSSSQLPSSPGDDEDREERRRRAGLARSFLTIHDVLFVAIKRALFLQGSKEAEQGGSGGGSKQESNAAGDMGKISQYAVEKDGEQKGQAGSADLPNYLILNNFEPHMSPSVNIYAPYLIGHQANYSYNQQPVQHQQLLSPRVVVSPSQLAPGVFRTSSSSSPRISGIVPGQEQQQLPLAYHTFSGITHTSQLNTSEQRSAVPQIPPQYLRF</sequence>
<feature type="coiled-coil region" evidence="3">
    <location>
        <begin position="394"/>
        <end position="421"/>
    </location>
</feature>
<protein>
    <recommendedName>
        <fullName evidence="10">PDZ domain-containing protein</fullName>
    </recommendedName>
</protein>
<feature type="domain" description="SH3" evidence="5">
    <location>
        <begin position="473"/>
        <end position="540"/>
    </location>
</feature>
<dbReference type="EMBL" id="JH993048">
    <property type="protein sequence ID" value="EKX38448.1"/>
    <property type="molecule type" value="Genomic_DNA"/>
</dbReference>
<evidence type="ECO:0000256" key="3">
    <source>
        <dbReference type="SAM" id="Coils"/>
    </source>
</evidence>
<evidence type="ECO:0008006" key="10">
    <source>
        <dbReference type="Google" id="ProtNLM"/>
    </source>
</evidence>
<dbReference type="KEGG" id="gtt:GUITHDRAFT_144227"/>
<gene>
    <name evidence="7" type="ORF">GUITHDRAFT_144227</name>
</gene>
<evidence type="ECO:0000259" key="6">
    <source>
        <dbReference type="PROSITE" id="PS50106"/>
    </source>
</evidence>
<dbReference type="PROSITE" id="PS50106">
    <property type="entry name" value="PDZ"/>
    <property type="match status" value="1"/>
</dbReference>
<dbReference type="Proteomes" id="UP000011087">
    <property type="component" value="Unassembled WGS sequence"/>
</dbReference>
<feature type="region of interest" description="Disordered" evidence="4">
    <location>
        <begin position="721"/>
        <end position="810"/>
    </location>
</feature>
<dbReference type="PaxDb" id="55529-EKX38448"/>
<dbReference type="Pfam" id="PF00595">
    <property type="entry name" value="PDZ"/>
    <property type="match status" value="1"/>
</dbReference>
<dbReference type="Gene3D" id="2.30.30.40">
    <property type="entry name" value="SH3 Domains"/>
    <property type="match status" value="1"/>
</dbReference>
<accession>L1IQC3</accession>
<evidence type="ECO:0000259" key="5">
    <source>
        <dbReference type="PROSITE" id="PS50002"/>
    </source>
</evidence>
<evidence type="ECO:0000313" key="9">
    <source>
        <dbReference type="Proteomes" id="UP000011087"/>
    </source>
</evidence>
<dbReference type="EnsemblProtists" id="EKX38448">
    <property type="protein sequence ID" value="EKX38448"/>
    <property type="gene ID" value="GUITHDRAFT_144227"/>
</dbReference>
<feature type="domain" description="PDZ" evidence="6">
    <location>
        <begin position="53"/>
        <end position="126"/>
    </location>
</feature>
<dbReference type="RefSeq" id="XP_005825428.1">
    <property type="nucleotide sequence ID" value="XM_005825371.1"/>
</dbReference>
<feature type="coiled-coil region" evidence="3">
    <location>
        <begin position="326"/>
        <end position="353"/>
    </location>
</feature>
<keyword evidence="3" id="KW-0175">Coiled coil</keyword>
<feature type="region of interest" description="Disordered" evidence="4">
    <location>
        <begin position="661"/>
        <end position="684"/>
    </location>
</feature>
<evidence type="ECO:0000256" key="4">
    <source>
        <dbReference type="SAM" id="MobiDB-lite"/>
    </source>
</evidence>